<evidence type="ECO:0000259" key="3">
    <source>
        <dbReference type="PROSITE" id="PS50110"/>
    </source>
</evidence>
<evidence type="ECO:0000256" key="2">
    <source>
        <dbReference type="SAM" id="Coils"/>
    </source>
</evidence>
<dbReference type="InterPro" id="IPR001789">
    <property type="entry name" value="Sig_transdc_resp-reg_receiver"/>
</dbReference>
<dbReference type="Pfam" id="PF13487">
    <property type="entry name" value="HD_5"/>
    <property type="match status" value="1"/>
</dbReference>
<dbReference type="CDD" id="cd17569">
    <property type="entry name" value="REC_HupR-like"/>
    <property type="match status" value="1"/>
</dbReference>
<evidence type="ECO:0000313" key="6">
    <source>
        <dbReference type="Proteomes" id="UP000078406"/>
    </source>
</evidence>
<proteinExistence type="predicted"/>
<dbReference type="PANTHER" id="PTHR45228:SF8">
    <property type="entry name" value="TWO-COMPONENT RESPONSE REGULATOR-RELATED"/>
    <property type="match status" value="1"/>
</dbReference>
<accession>A0A177Y196</accession>
<dbReference type="SUPFAM" id="SSF52172">
    <property type="entry name" value="CheY-like"/>
    <property type="match status" value="1"/>
</dbReference>
<dbReference type="Gene3D" id="3.40.50.2300">
    <property type="match status" value="1"/>
</dbReference>
<dbReference type="SMART" id="SM00448">
    <property type="entry name" value="REC"/>
    <property type="match status" value="1"/>
</dbReference>
<dbReference type="GO" id="GO:0000160">
    <property type="term" value="P:phosphorelay signal transduction system"/>
    <property type="evidence" value="ECO:0007669"/>
    <property type="project" value="InterPro"/>
</dbReference>
<reference evidence="5 6" key="1">
    <citation type="journal article" date="2016" name="Syst. Appl. Microbiol.">
        <title>Vibrio bivalvicida sp. nov., a novel larval pathogen for bivalve molluscs reared in a hatchery.</title>
        <authorList>
            <person name="Dubert J."/>
            <person name="Romalde J.L."/>
            <person name="Prado S."/>
            <person name="Barja J.L."/>
        </authorList>
    </citation>
    <scope>NUCLEOTIDE SEQUENCE [LARGE SCALE GENOMIC DNA]</scope>
    <source>
        <strain evidence="5 6">605</strain>
    </source>
</reference>
<dbReference type="CDD" id="cd00077">
    <property type="entry name" value="HDc"/>
    <property type="match status" value="1"/>
</dbReference>
<dbReference type="Gene3D" id="1.10.3210.10">
    <property type="entry name" value="Hypothetical protein af1432"/>
    <property type="match status" value="1"/>
</dbReference>
<dbReference type="RefSeq" id="WP_054962813.1">
    <property type="nucleotide sequence ID" value="NZ_LLEI02000022.1"/>
</dbReference>
<dbReference type="PROSITE" id="PS51832">
    <property type="entry name" value="HD_GYP"/>
    <property type="match status" value="1"/>
</dbReference>
<dbReference type="InterPro" id="IPR052020">
    <property type="entry name" value="Cyclic_di-GMP/3'3'-cGAMP_PDE"/>
</dbReference>
<evidence type="ECO:0000313" key="5">
    <source>
        <dbReference type="EMBL" id="OAJ94642.1"/>
    </source>
</evidence>
<name>A0A177Y196_9VIBR</name>
<dbReference type="GO" id="GO:0008081">
    <property type="term" value="F:phosphoric diester hydrolase activity"/>
    <property type="evidence" value="ECO:0007669"/>
    <property type="project" value="UniProtKB-ARBA"/>
</dbReference>
<feature type="modified residue" description="4-aspartylphosphate" evidence="1">
    <location>
        <position position="56"/>
    </location>
</feature>
<dbReference type="PROSITE" id="PS50110">
    <property type="entry name" value="RESPONSE_REGULATORY"/>
    <property type="match status" value="1"/>
</dbReference>
<keyword evidence="2" id="KW-0175">Coiled coil</keyword>
<sequence length="426" mass="48236">MPDREQRRLLVVDDEVQITKSLSRLLRKEYEVVTFNSPLEALVYLGDNEVAIIMSDMRMPGMGGARFLSESILIQPHAIRIAFSGGVDYRTLVSAINEGKIHHVIAKPWDTEDLKVLLSQMATQYQMNIGLKQHAHKLEQENSAYSEQNSQLLASSTQAQTQLAELRQQHDLLLNRYQTFSQDLSNVLLAAAIAQSWYQQCDIDRVANHAKQLAVYLGVSPRVAERVHRCALLHPLGLVFSSGNEIPDNFANHHLSPCCFGSLAYETLSDSDLLKDVVMGIRHQDENMNGTGYPMHLKQQDIPLTAKIVRVVKDYDYLTVTHVDPAKRCSPMQAAEKLQELAEVHYDPAILKAYLKMVSEKRQNSDNSMEYSVPLRELRVGDEIKRDVHLTNGQVLIKRGSILNGDMLQRLIGLEKQNKRHFAYVV</sequence>
<keyword evidence="1" id="KW-0597">Phosphoprotein</keyword>
<dbReference type="AlphaFoldDB" id="A0A177Y196"/>
<dbReference type="EMBL" id="LLEI02000022">
    <property type="protein sequence ID" value="OAJ94642.1"/>
    <property type="molecule type" value="Genomic_DNA"/>
</dbReference>
<protein>
    <submittedName>
        <fullName evidence="5">Response regulator</fullName>
    </submittedName>
</protein>
<dbReference type="InterPro" id="IPR003607">
    <property type="entry name" value="HD/PDEase_dom"/>
</dbReference>
<comment type="caution">
    <text evidence="5">The sequence shown here is derived from an EMBL/GenBank/DDBJ whole genome shotgun (WGS) entry which is preliminary data.</text>
</comment>
<dbReference type="Proteomes" id="UP000078406">
    <property type="component" value="Unassembled WGS sequence"/>
</dbReference>
<gene>
    <name evidence="5" type="ORF">APB76_08410</name>
</gene>
<dbReference type="InterPro" id="IPR011006">
    <property type="entry name" value="CheY-like_superfamily"/>
</dbReference>
<organism evidence="5 6">
    <name type="scientific">Vibrio bivalvicida</name>
    <dbReference type="NCBI Taxonomy" id="1276888"/>
    <lineage>
        <taxon>Bacteria</taxon>
        <taxon>Pseudomonadati</taxon>
        <taxon>Pseudomonadota</taxon>
        <taxon>Gammaproteobacteria</taxon>
        <taxon>Vibrionales</taxon>
        <taxon>Vibrionaceae</taxon>
        <taxon>Vibrio</taxon>
        <taxon>Vibrio oreintalis group</taxon>
    </lineage>
</organism>
<dbReference type="SUPFAM" id="SSF109604">
    <property type="entry name" value="HD-domain/PDEase-like"/>
    <property type="match status" value="1"/>
</dbReference>
<feature type="coiled-coil region" evidence="2">
    <location>
        <begin position="135"/>
        <end position="183"/>
    </location>
</feature>
<dbReference type="PANTHER" id="PTHR45228">
    <property type="entry name" value="CYCLIC DI-GMP PHOSPHODIESTERASE TM_0186-RELATED"/>
    <property type="match status" value="1"/>
</dbReference>
<dbReference type="Pfam" id="PF00072">
    <property type="entry name" value="Response_reg"/>
    <property type="match status" value="1"/>
</dbReference>
<evidence type="ECO:0000259" key="4">
    <source>
        <dbReference type="PROSITE" id="PS51832"/>
    </source>
</evidence>
<dbReference type="InterPro" id="IPR037522">
    <property type="entry name" value="HD_GYP_dom"/>
</dbReference>
<feature type="domain" description="Response regulatory" evidence="3">
    <location>
        <begin position="8"/>
        <end position="122"/>
    </location>
</feature>
<feature type="domain" description="HD-GYP" evidence="4">
    <location>
        <begin position="177"/>
        <end position="370"/>
    </location>
</feature>
<evidence type="ECO:0000256" key="1">
    <source>
        <dbReference type="PROSITE-ProRule" id="PRU00169"/>
    </source>
</evidence>